<feature type="region of interest" description="Disordered" evidence="1">
    <location>
        <begin position="1"/>
        <end position="48"/>
    </location>
</feature>
<accession>A0AAN6YI23</accession>
<dbReference type="AlphaFoldDB" id="A0AAN6YI23"/>
<evidence type="ECO:0000256" key="1">
    <source>
        <dbReference type="SAM" id="MobiDB-lite"/>
    </source>
</evidence>
<sequence length="354" mass="39300">MLATSQIPTSAMGLGPAPKDTPSTTACGCSHASSSSSETPPYESKWKTTNPVSLTRESFLDLIYGRTPLIKEAQFISKDQSQAVYEHLGPRFSPYLHATGPPVSKVGVAQFEFQAQSQEDFKNRSGNEKQRYFNEVAKVRSLHDELATTVPGLNGENIWKKVIAAIQPLVPEWDVCLANEAFSSPSPSSTTNLQETEYFSGIIRKINAGVPIHCDWAPYDTLTESWILSKITHQAVFNLYLSPFTRGGSTTVFDVQWSPDALQYRDPSSYGYFEELVKGQKQTTFQPEMGDLYFFNSRNMHTVAPLEEVNTLNGEGKVQDAQQQNFVPRMAMASFIGLLPAEVTGGKPKLMFWS</sequence>
<dbReference type="Proteomes" id="UP001301769">
    <property type="component" value="Unassembled WGS sequence"/>
</dbReference>
<comment type="caution">
    <text evidence="2">The sequence shown here is derived from an EMBL/GenBank/DDBJ whole genome shotgun (WGS) entry which is preliminary data.</text>
</comment>
<gene>
    <name evidence="2" type="ORF">QBC37DRAFT_409552</name>
</gene>
<protein>
    <submittedName>
        <fullName evidence="2">Uncharacterized protein</fullName>
    </submittedName>
</protein>
<keyword evidence="3" id="KW-1185">Reference proteome</keyword>
<dbReference type="EMBL" id="MU858047">
    <property type="protein sequence ID" value="KAK4219694.1"/>
    <property type="molecule type" value="Genomic_DNA"/>
</dbReference>
<reference evidence="2" key="1">
    <citation type="journal article" date="2023" name="Mol. Phylogenet. Evol.">
        <title>Genome-scale phylogeny and comparative genomics of the fungal order Sordariales.</title>
        <authorList>
            <person name="Hensen N."/>
            <person name="Bonometti L."/>
            <person name="Westerberg I."/>
            <person name="Brannstrom I.O."/>
            <person name="Guillou S."/>
            <person name="Cros-Aarteil S."/>
            <person name="Calhoun S."/>
            <person name="Haridas S."/>
            <person name="Kuo A."/>
            <person name="Mondo S."/>
            <person name="Pangilinan J."/>
            <person name="Riley R."/>
            <person name="LaButti K."/>
            <person name="Andreopoulos B."/>
            <person name="Lipzen A."/>
            <person name="Chen C."/>
            <person name="Yan M."/>
            <person name="Daum C."/>
            <person name="Ng V."/>
            <person name="Clum A."/>
            <person name="Steindorff A."/>
            <person name="Ohm R.A."/>
            <person name="Martin F."/>
            <person name="Silar P."/>
            <person name="Natvig D.O."/>
            <person name="Lalanne C."/>
            <person name="Gautier V."/>
            <person name="Ament-Velasquez S.L."/>
            <person name="Kruys A."/>
            <person name="Hutchinson M.I."/>
            <person name="Powell A.J."/>
            <person name="Barry K."/>
            <person name="Miller A.N."/>
            <person name="Grigoriev I.V."/>
            <person name="Debuchy R."/>
            <person name="Gladieux P."/>
            <person name="Hiltunen Thoren M."/>
            <person name="Johannesson H."/>
        </authorList>
    </citation>
    <scope>NUCLEOTIDE SEQUENCE</scope>
    <source>
        <strain evidence="2">PSN293</strain>
    </source>
</reference>
<name>A0AAN6YI23_9PEZI</name>
<evidence type="ECO:0000313" key="2">
    <source>
        <dbReference type="EMBL" id="KAK4219694.1"/>
    </source>
</evidence>
<proteinExistence type="predicted"/>
<organism evidence="2 3">
    <name type="scientific">Rhypophila decipiens</name>
    <dbReference type="NCBI Taxonomy" id="261697"/>
    <lineage>
        <taxon>Eukaryota</taxon>
        <taxon>Fungi</taxon>
        <taxon>Dikarya</taxon>
        <taxon>Ascomycota</taxon>
        <taxon>Pezizomycotina</taxon>
        <taxon>Sordariomycetes</taxon>
        <taxon>Sordariomycetidae</taxon>
        <taxon>Sordariales</taxon>
        <taxon>Naviculisporaceae</taxon>
        <taxon>Rhypophila</taxon>
    </lineage>
</organism>
<feature type="compositionally biased region" description="Low complexity" evidence="1">
    <location>
        <begin position="23"/>
        <end position="37"/>
    </location>
</feature>
<evidence type="ECO:0000313" key="3">
    <source>
        <dbReference type="Proteomes" id="UP001301769"/>
    </source>
</evidence>
<reference evidence="2" key="2">
    <citation type="submission" date="2023-05" db="EMBL/GenBank/DDBJ databases">
        <authorList>
            <consortium name="Lawrence Berkeley National Laboratory"/>
            <person name="Steindorff A."/>
            <person name="Hensen N."/>
            <person name="Bonometti L."/>
            <person name="Westerberg I."/>
            <person name="Brannstrom I.O."/>
            <person name="Guillou S."/>
            <person name="Cros-Aarteil S."/>
            <person name="Calhoun S."/>
            <person name="Haridas S."/>
            <person name="Kuo A."/>
            <person name="Mondo S."/>
            <person name="Pangilinan J."/>
            <person name="Riley R."/>
            <person name="Labutti K."/>
            <person name="Andreopoulos B."/>
            <person name="Lipzen A."/>
            <person name="Chen C."/>
            <person name="Yanf M."/>
            <person name="Daum C."/>
            <person name="Ng V."/>
            <person name="Clum A."/>
            <person name="Ohm R."/>
            <person name="Martin F."/>
            <person name="Silar P."/>
            <person name="Natvig D."/>
            <person name="Lalanne C."/>
            <person name="Gautier V."/>
            <person name="Ament-Velasquez S.L."/>
            <person name="Kruys A."/>
            <person name="Hutchinson M.I."/>
            <person name="Powell A.J."/>
            <person name="Barry K."/>
            <person name="Miller A.N."/>
            <person name="Grigoriev I.V."/>
            <person name="Debuchy R."/>
            <person name="Gladieux P."/>
            <person name="Thoren M.H."/>
            <person name="Johannesson H."/>
        </authorList>
    </citation>
    <scope>NUCLEOTIDE SEQUENCE</scope>
    <source>
        <strain evidence="2">PSN293</strain>
    </source>
</reference>